<evidence type="ECO:0000256" key="3">
    <source>
        <dbReference type="SAM" id="MobiDB-lite"/>
    </source>
</evidence>
<dbReference type="PATRIC" id="fig|1123501.6.peg.122"/>
<dbReference type="Pfam" id="PF02735">
    <property type="entry name" value="Ku"/>
    <property type="match status" value="1"/>
</dbReference>
<keyword evidence="2" id="KW-0234">DNA repair</keyword>
<gene>
    <name evidence="2" type="primary">ku</name>
    <name evidence="5" type="ORF">Wenmar_00057</name>
</gene>
<evidence type="ECO:0000256" key="2">
    <source>
        <dbReference type="HAMAP-Rule" id="MF_01875"/>
    </source>
</evidence>
<dbReference type="Gene3D" id="2.40.290.10">
    <property type="match status" value="1"/>
</dbReference>
<dbReference type="InterPro" id="IPR016194">
    <property type="entry name" value="SPOC-like_C_dom_sf"/>
</dbReference>
<dbReference type="OrthoDB" id="9780854at2"/>
<proteinExistence type="inferred from homology"/>
<dbReference type="HAMAP" id="MF_01875">
    <property type="entry name" value="Prokaryotic_Ku"/>
    <property type="match status" value="1"/>
</dbReference>
<feature type="compositionally biased region" description="Low complexity" evidence="3">
    <location>
        <begin position="267"/>
        <end position="323"/>
    </location>
</feature>
<dbReference type="InterPro" id="IPR006164">
    <property type="entry name" value="DNA_bd_Ku70/Ku80"/>
</dbReference>
<comment type="subunit">
    <text evidence="2">Homodimer. Interacts with LigD.</text>
</comment>
<dbReference type="SMART" id="SM00559">
    <property type="entry name" value="Ku78"/>
    <property type="match status" value="1"/>
</dbReference>
<organism evidence="5 6">
    <name type="scientific">Wenxinia marina DSM 24838</name>
    <dbReference type="NCBI Taxonomy" id="1123501"/>
    <lineage>
        <taxon>Bacteria</taxon>
        <taxon>Pseudomonadati</taxon>
        <taxon>Pseudomonadota</taxon>
        <taxon>Alphaproteobacteria</taxon>
        <taxon>Rhodobacterales</taxon>
        <taxon>Roseobacteraceae</taxon>
        <taxon>Wenxinia</taxon>
    </lineage>
</organism>
<accession>A0A0D0QJV0</accession>
<dbReference type="GO" id="GO:0006303">
    <property type="term" value="P:double-strand break repair via nonhomologous end joining"/>
    <property type="evidence" value="ECO:0007669"/>
    <property type="project" value="UniProtKB-UniRule"/>
</dbReference>
<dbReference type="GO" id="GO:0006310">
    <property type="term" value="P:DNA recombination"/>
    <property type="evidence" value="ECO:0007669"/>
    <property type="project" value="UniProtKB-KW"/>
</dbReference>
<evidence type="ECO:0000313" key="5">
    <source>
        <dbReference type="EMBL" id="KIQ71288.1"/>
    </source>
</evidence>
<dbReference type="EMBL" id="AONG01000002">
    <property type="protein sequence ID" value="KIQ71288.1"/>
    <property type="molecule type" value="Genomic_DNA"/>
</dbReference>
<dbReference type="GO" id="GO:0003690">
    <property type="term" value="F:double-stranded DNA binding"/>
    <property type="evidence" value="ECO:0007669"/>
    <property type="project" value="UniProtKB-UniRule"/>
</dbReference>
<dbReference type="Proteomes" id="UP000035100">
    <property type="component" value="Unassembled WGS sequence"/>
</dbReference>
<dbReference type="InterPro" id="IPR009187">
    <property type="entry name" value="Prok_Ku"/>
</dbReference>
<dbReference type="PANTHER" id="PTHR41251">
    <property type="entry name" value="NON-HOMOLOGOUS END JOINING PROTEIN KU"/>
    <property type="match status" value="1"/>
</dbReference>
<name>A0A0D0QJV0_9RHOB</name>
<dbReference type="AlphaFoldDB" id="A0A0D0QJV0"/>
<comment type="similarity">
    <text evidence="2">Belongs to the prokaryotic Ku family.</text>
</comment>
<protein>
    <recommendedName>
        <fullName evidence="2">Non-homologous end joining protein Ku</fullName>
    </recommendedName>
</protein>
<comment type="function">
    <text evidence="2">With LigD forms a non-homologous end joining (NHEJ) DNA repair enzyme, which repairs dsDNA breaks with reduced fidelity. Binds linear dsDNA with 5'- and 3'- overhangs but not closed circular dsDNA nor ssDNA. Recruits and stimulates the ligase activity of LigD.</text>
</comment>
<dbReference type="NCBIfam" id="TIGR02772">
    <property type="entry name" value="Ku_bact"/>
    <property type="match status" value="1"/>
</dbReference>
<reference evidence="5 6" key="1">
    <citation type="submission" date="2013-01" db="EMBL/GenBank/DDBJ databases">
        <authorList>
            <person name="Fiebig A."/>
            <person name="Goeker M."/>
            <person name="Klenk H.-P.P."/>
        </authorList>
    </citation>
    <scope>NUCLEOTIDE SEQUENCE [LARGE SCALE GENOMIC DNA]</scope>
    <source>
        <strain evidence="5 6">DSM 24838</strain>
    </source>
</reference>
<dbReference type="PIRSF" id="PIRSF006493">
    <property type="entry name" value="Prok_Ku"/>
    <property type="match status" value="1"/>
</dbReference>
<evidence type="ECO:0000259" key="4">
    <source>
        <dbReference type="SMART" id="SM00559"/>
    </source>
</evidence>
<dbReference type="SUPFAM" id="SSF100939">
    <property type="entry name" value="SPOC domain-like"/>
    <property type="match status" value="1"/>
</dbReference>
<keyword evidence="1 2" id="KW-0238">DNA-binding</keyword>
<dbReference type="CDD" id="cd00789">
    <property type="entry name" value="KU_like"/>
    <property type="match status" value="1"/>
</dbReference>
<comment type="caution">
    <text evidence="5">The sequence shown here is derived from an EMBL/GenBank/DDBJ whole genome shotgun (WGS) entry which is preliminary data.</text>
</comment>
<keyword evidence="2" id="KW-0233">DNA recombination</keyword>
<dbReference type="eggNOG" id="COG1273">
    <property type="taxonomic scope" value="Bacteria"/>
</dbReference>
<keyword evidence="2" id="KW-0227">DNA damage</keyword>
<sequence>MASRAVWKGQLRLSLVSIPVEMHSAHKSGSRVSFRQIHGPSGKKVRYEKTVPGVGPVKAEDILKGYEVGKDEYLLLEPDEIDALKLETKRTLELVQFVGVAEIPPIYFDRPYYLIPSDEMAEEAYRVVRDALRQAQKVGLGQVTMRGKEYLCAIRPCGDGLLLETLHYADEIRNAEPLFSEIGDEASDDELLDVATQLIDRKTGPFEADAFTDHYDAALRKLIEAKRKDKDVPRALTEGEGDRPKGGNVVDLMGALKASLADKDAAPSKSRASSKSSGAKSSGAKSSGTTSSGAKSSASKSSTAKSSASKSSSKSATSKSSTARQKKSA</sequence>
<evidence type="ECO:0000256" key="1">
    <source>
        <dbReference type="ARBA" id="ARBA00023125"/>
    </source>
</evidence>
<keyword evidence="6" id="KW-1185">Reference proteome</keyword>
<dbReference type="STRING" id="1123501.Wenmar_00057"/>
<dbReference type="RefSeq" id="WP_018301945.1">
    <property type="nucleotide sequence ID" value="NZ_KB902280.1"/>
</dbReference>
<dbReference type="PANTHER" id="PTHR41251:SF1">
    <property type="entry name" value="NON-HOMOLOGOUS END JOINING PROTEIN KU"/>
    <property type="match status" value="1"/>
</dbReference>
<feature type="region of interest" description="Disordered" evidence="3">
    <location>
        <begin position="229"/>
        <end position="329"/>
    </location>
</feature>
<feature type="domain" description="Ku" evidence="4">
    <location>
        <begin position="54"/>
        <end position="184"/>
    </location>
</feature>
<evidence type="ECO:0000313" key="6">
    <source>
        <dbReference type="Proteomes" id="UP000035100"/>
    </source>
</evidence>